<keyword evidence="1" id="KW-0812">Transmembrane</keyword>
<dbReference type="AlphaFoldDB" id="A0AAJ7C0H1"/>
<protein>
    <submittedName>
        <fullName evidence="3">Uncharacterized protein LOC107269204</fullName>
    </submittedName>
</protein>
<dbReference type="KEGG" id="ccin:107269204"/>
<sequence length="106" mass="12116">MGTLMKVSSTTNVAWYIRHSPSPTLTSSPRVHSWCTFKTGMKLSILTVTLYLILSLTVGALAKAIPVGNPEAAIESMRQIPQWHCLRYRKFDLVRRCRNYRIGRKH</sequence>
<evidence type="ECO:0000256" key="1">
    <source>
        <dbReference type="SAM" id="Phobius"/>
    </source>
</evidence>
<dbReference type="Proteomes" id="UP000694920">
    <property type="component" value="Unplaced"/>
</dbReference>
<keyword evidence="2" id="KW-1185">Reference proteome</keyword>
<gene>
    <name evidence="3" type="primary">LOC107269204</name>
</gene>
<keyword evidence="1" id="KW-0472">Membrane</keyword>
<reference evidence="3" key="1">
    <citation type="submission" date="2025-08" db="UniProtKB">
        <authorList>
            <consortium name="RefSeq"/>
        </authorList>
    </citation>
    <scope>IDENTIFICATION</scope>
</reference>
<organism evidence="2 3">
    <name type="scientific">Cephus cinctus</name>
    <name type="common">Wheat stem sawfly</name>
    <dbReference type="NCBI Taxonomy" id="211228"/>
    <lineage>
        <taxon>Eukaryota</taxon>
        <taxon>Metazoa</taxon>
        <taxon>Ecdysozoa</taxon>
        <taxon>Arthropoda</taxon>
        <taxon>Hexapoda</taxon>
        <taxon>Insecta</taxon>
        <taxon>Pterygota</taxon>
        <taxon>Neoptera</taxon>
        <taxon>Endopterygota</taxon>
        <taxon>Hymenoptera</taxon>
        <taxon>Cephoidea</taxon>
        <taxon>Cephidae</taxon>
        <taxon>Cephus</taxon>
    </lineage>
</organism>
<keyword evidence="1" id="KW-1133">Transmembrane helix</keyword>
<dbReference type="RefSeq" id="XP_015598285.1">
    <property type="nucleotide sequence ID" value="XM_015742799.2"/>
</dbReference>
<accession>A0AAJ7C0H1</accession>
<evidence type="ECO:0000313" key="3">
    <source>
        <dbReference type="RefSeq" id="XP_015598285.1"/>
    </source>
</evidence>
<dbReference type="GeneID" id="107269204"/>
<proteinExistence type="predicted"/>
<feature type="transmembrane region" description="Helical" evidence="1">
    <location>
        <begin position="43"/>
        <end position="62"/>
    </location>
</feature>
<name>A0AAJ7C0H1_CEPCN</name>
<evidence type="ECO:0000313" key="2">
    <source>
        <dbReference type="Proteomes" id="UP000694920"/>
    </source>
</evidence>